<reference evidence="1 2" key="1">
    <citation type="journal article" date="2018" name="Environ. Microbiol.">
        <title>Novel energy conservation strategies and behaviour of Pelotomaculum schinkii driving syntrophic propionate catabolism.</title>
        <authorList>
            <person name="Hidalgo-Ahumada C.A.P."/>
            <person name="Nobu M.K."/>
            <person name="Narihiro T."/>
            <person name="Tamaki H."/>
            <person name="Liu W.T."/>
            <person name="Kamagata Y."/>
            <person name="Stams A.J.M."/>
            <person name="Imachi H."/>
            <person name="Sousa D.Z."/>
        </authorList>
    </citation>
    <scope>NUCLEOTIDE SEQUENCE [LARGE SCALE GENOMIC DNA]</scope>
    <source>
        <strain evidence="1 2">HH</strain>
    </source>
</reference>
<evidence type="ECO:0000313" key="2">
    <source>
        <dbReference type="Proteomes" id="UP000298324"/>
    </source>
</evidence>
<evidence type="ECO:0000313" key="1">
    <source>
        <dbReference type="EMBL" id="TEB08642.1"/>
    </source>
</evidence>
<dbReference type="AlphaFoldDB" id="A0A4Y7RIV7"/>
<dbReference type="EMBL" id="QFGA01000001">
    <property type="protein sequence ID" value="TEB08642.1"/>
    <property type="molecule type" value="Genomic_DNA"/>
</dbReference>
<comment type="caution">
    <text evidence="1">The sequence shown here is derived from an EMBL/GenBank/DDBJ whole genome shotgun (WGS) entry which is preliminary data.</text>
</comment>
<sequence>MKGSKAVIIVLSLPLGLERLELKNMILITMDYAKRCAASYLEFKRGSEHKATSLAREGLEQ</sequence>
<name>A0A4Y7RIV7_9FIRM</name>
<keyword evidence="2" id="KW-1185">Reference proteome</keyword>
<organism evidence="1 2">
    <name type="scientific">Pelotomaculum schinkii</name>
    <dbReference type="NCBI Taxonomy" id="78350"/>
    <lineage>
        <taxon>Bacteria</taxon>
        <taxon>Bacillati</taxon>
        <taxon>Bacillota</taxon>
        <taxon>Clostridia</taxon>
        <taxon>Eubacteriales</taxon>
        <taxon>Desulfotomaculaceae</taxon>
        <taxon>Pelotomaculum</taxon>
    </lineage>
</organism>
<gene>
    <name evidence="1" type="ORF">Psch_02208</name>
</gene>
<proteinExistence type="predicted"/>
<protein>
    <submittedName>
        <fullName evidence="1">Uncharacterized protein</fullName>
    </submittedName>
</protein>
<accession>A0A4Y7RIV7</accession>
<dbReference type="Proteomes" id="UP000298324">
    <property type="component" value="Unassembled WGS sequence"/>
</dbReference>